<feature type="non-terminal residue" evidence="1">
    <location>
        <position position="31"/>
    </location>
</feature>
<sequence>VNRKLTNEKDMEKVIELKVLEPTALLGVGDS</sequence>
<name>A0A382ARP3_9ZZZZ</name>
<dbReference type="AlphaFoldDB" id="A0A382ARP3"/>
<accession>A0A382ARP3</accession>
<reference evidence="1" key="1">
    <citation type="submission" date="2018-05" db="EMBL/GenBank/DDBJ databases">
        <authorList>
            <person name="Lanie J.A."/>
            <person name="Ng W.-L."/>
            <person name="Kazmierczak K.M."/>
            <person name="Andrzejewski T.M."/>
            <person name="Davidsen T.M."/>
            <person name="Wayne K.J."/>
            <person name="Tettelin H."/>
            <person name="Glass J.I."/>
            <person name="Rusch D."/>
            <person name="Podicherti R."/>
            <person name="Tsui H.-C.T."/>
            <person name="Winkler M.E."/>
        </authorList>
    </citation>
    <scope>NUCLEOTIDE SEQUENCE</scope>
</reference>
<evidence type="ECO:0000313" key="1">
    <source>
        <dbReference type="EMBL" id="SVB04215.1"/>
    </source>
</evidence>
<gene>
    <name evidence="1" type="ORF">METZ01_LOCUS157069</name>
</gene>
<dbReference type="EMBL" id="UINC01026555">
    <property type="protein sequence ID" value="SVB04215.1"/>
    <property type="molecule type" value="Genomic_DNA"/>
</dbReference>
<feature type="non-terminal residue" evidence="1">
    <location>
        <position position="1"/>
    </location>
</feature>
<protein>
    <submittedName>
        <fullName evidence="1">Uncharacterized protein</fullName>
    </submittedName>
</protein>
<proteinExistence type="predicted"/>
<organism evidence="1">
    <name type="scientific">marine metagenome</name>
    <dbReference type="NCBI Taxonomy" id="408172"/>
    <lineage>
        <taxon>unclassified sequences</taxon>
        <taxon>metagenomes</taxon>
        <taxon>ecological metagenomes</taxon>
    </lineage>
</organism>